<proteinExistence type="predicted"/>
<keyword evidence="1" id="KW-0732">Signal</keyword>
<name>A0A6B0UL16_IXORI</name>
<protein>
    <submittedName>
        <fullName evidence="2">Putative secreted protein</fullName>
    </submittedName>
</protein>
<reference evidence="2" key="1">
    <citation type="submission" date="2019-12" db="EMBL/GenBank/DDBJ databases">
        <title>An insight into the sialome of adult female Ixodes ricinus ticks feeding for 6 days.</title>
        <authorList>
            <person name="Perner J."/>
            <person name="Ribeiro J.M.C."/>
        </authorList>
    </citation>
    <scope>NUCLEOTIDE SEQUENCE</scope>
    <source>
        <strain evidence="2">Semi-engorged</strain>
        <tissue evidence="2">Salivary glands</tissue>
    </source>
</reference>
<dbReference type="EMBL" id="GIFC01008282">
    <property type="protein sequence ID" value="MXU90365.1"/>
    <property type="molecule type" value="Transcribed_RNA"/>
</dbReference>
<evidence type="ECO:0000313" key="2">
    <source>
        <dbReference type="EMBL" id="MXU90365.1"/>
    </source>
</evidence>
<feature type="signal peptide" evidence="1">
    <location>
        <begin position="1"/>
        <end position="33"/>
    </location>
</feature>
<dbReference type="AlphaFoldDB" id="A0A6B0UL16"/>
<dbReference type="PROSITE" id="PS51257">
    <property type="entry name" value="PROKAR_LIPOPROTEIN"/>
    <property type="match status" value="1"/>
</dbReference>
<accession>A0A6B0UL16</accession>
<evidence type="ECO:0000256" key="1">
    <source>
        <dbReference type="SAM" id="SignalP"/>
    </source>
</evidence>
<feature type="chain" id="PRO_5025498019" evidence="1">
    <location>
        <begin position="34"/>
        <end position="114"/>
    </location>
</feature>
<organism evidence="2">
    <name type="scientific">Ixodes ricinus</name>
    <name type="common">Common tick</name>
    <name type="synonym">Acarus ricinus</name>
    <dbReference type="NCBI Taxonomy" id="34613"/>
    <lineage>
        <taxon>Eukaryota</taxon>
        <taxon>Metazoa</taxon>
        <taxon>Ecdysozoa</taxon>
        <taxon>Arthropoda</taxon>
        <taxon>Chelicerata</taxon>
        <taxon>Arachnida</taxon>
        <taxon>Acari</taxon>
        <taxon>Parasitiformes</taxon>
        <taxon>Ixodida</taxon>
        <taxon>Ixodoidea</taxon>
        <taxon>Ixodidae</taxon>
        <taxon>Ixodinae</taxon>
        <taxon>Ixodes</taxon>
    </lineage>
</organism>
<sequence length="114" mass="12888">MFCKGSVATSFLSSFSCSLIFNPWLLITNVTRAVHNGPQNPTTRFRFQSLTCVLYGRWQCYRYCSAIFRALCCSFRIFTTINLYCPPSKKKKELTSSSTGIGNMATLPQCRGPF</sequence>